<dbReference type="Proteomes" id="UP001060085">
    <property type="component" value="Linkage Group LG05"/>
</dbReference>
<proteinExistence type="predicted"/>
<name>A0ACC0ASF4_CATRO</name>
<sequence length="160" mass="17460">MAKDGIQKILETVNARLKNKQVKIVSVDTVGNAKSGSTSTIVPSNIGSTNEIRGIKTKENLTRRSSKRLQSSLEKATKKRKTKGKRSSQSTQYLHQQENRLPILKQAKTGCLKLCSSSCYGKQEEAPTPQSTLQYPHPNLPRVGEGAAAPARGKSSRNSQ</sequence>
<dbReference type="EMBL" id="CM044705">
    <property type="protein sequence ID" value="KAI5663913.1"/>
    <property type="molecule type" value="Genomic_DNA"/>
</dbReference>
<protein>
    <submittedName>
        <fullName evidence="1">Uncharacterized protein</fullName>
    </submittedName>
</protein>
<reference evidence="2" key="1">
    <citation type="journal article" date="2023" name="Nat. Plants">
        <title>Single-cell RNA sequencing provides a high-resolution roadmap for understanding the multicellular compartmentation of specialized metabolism.</title>
        <authorList>
            <person name="Sun S."/>
            <person name="Shen X."/>
            <person name="Li Y."/>
            <person name="Li Y."/>
            <person name="Wang S."/>
            <person name="Li R."/>
            <person name="Zhang H."/>
            <person name="Shen G."/>
            <person name="Guo B."/>
            <person name="Wei J."/>
            <person name="Xu J."/>
            <person name="St-Pierre B."/>
            <person name="Chen S."/>
            <person name="Sun C."/>
        </authorList>
    </citation>
    <scope>NUCLEOTIDE SEQUENCE [LARGE SCALE GENOMIC DNA]</scope>
</reference>
<accession>A0ACC0ASF4</accession>
<evidence type="ECO:0000313" key="1">
    <source>
        <dbReference type="EMBL" id="KAI5663913.1"/>
    </source>
</evidence>
<comment type="caution">
    <text evidence="1">The sequence shown here is derived from an EMBL/GenBank/DDBJ whole genome shotgun (WGS) entry which is preliminary data.</text>
</comment>
<keyword evidence="2" id="KW-1185">Reference proteome</keyword>
<gene>
    <name evidence="1" type="ORF">M9H77_23236</name>
</gene>
<evidence type="ECO:0000313" key="2">
    <source>
        <dbReference type="Proteomes" id="UP001060085"/>
    </source>
</evidence>
<organism evidence="1 2">
    <name type="scientific">Catharanthus roseus</name>
    <name type="common">Madagascar periwinkle</name>
    <name type="synonym">Vinca rosea</name>
    <dbReference type="NCBI Taxonomy" id="4058"/>
    <lineage>
        <taxon>Eukaryota</taxon>
        <taxon>Viridiplantae</taxon>
        <taxon>Streptophyta</taxon>
        <taxon>Embryophyta</taxon>
        <taxon>Tracheophyta</taxon>
        <taxon>Spermatophyta</taxon>
        <taxon>Magnoliopsida</taxon>
        <taxon>eudicotyledons</taxon>
        <taxon>Gunneridae</taxon>
        <taxon>Pentapetalae</taxon>
        <taxon>asterids</taxon>
        <taxon>lamiids</taxon>
        <taxon>Gentianales</taxon>
        <taxon>Apocynaceae</taxon>
        <taxon>Rauvolfioideae</taxon>
        <taxon>Vinceae</taxon>
        <taxon>Catharanthinae</taxon>
        <taxon>Catharanthus</taxon>
    </lineage>
</organism>